<evidence type="ECO:0000256" key="1">
    <source>
        <dbReference type="SAM" id="SignalP"/>
    </source>
</evidence>
<feature type="signal peptide" evidence="1">
    <location>
        <begin position="1"/>
        <end position="22"/>
    </location>
</feature>
<proteinExistence type="predicted"/>
<comment type="caution">
    <text evidence="2">The sequence shown here is derived from an EMBL/GenBank/DDBJ whole genome shotgun (WGS) entry which is preliminary data.</text>
</comment>
<evidence type="ECO:0000313" key="2">
    <source>
        <dbReference type="EMBL" id="HIV03154.1"/>
    </source>
</evidence>
<feature type="non-terminal residue" evidence="2">
    <location>
        <position position="233"/>
    </location>
</feature>
<protein>
    <submittedName>
        <fullName evidence="2">Uncharacterized protein</fullName>
    </submittedName>
</protein>
<sequence length="233" mass="26598">MKKLTTIIMLLFICIQLTPAHAALEFTVEPISSNDTPNMSSNDLPYVYTLNGIAYLWQGSATLAESIEYTPEIYDSFIDNRSYEYVWTGEYYIGRYKGLDNAPSQYREPPIYQPGLYPVKLYDSELNPIKKHIFQSYVYGIGYFNGEYYCQMGYSSGWVKSSDFETWERTDGSLPRKVGDVITMGGKVSLDGTTLNSVVHENMDSVVLGCNWGKWKFYLNATDHKSLMLTNDN</sequence>
<name>A0A9D1NIB0_9FIRM</name>
<reference evidence="2" key="1">
    <citation type="submission" date="2020-10" db="EMBL/GenBank/DDBJ databases">
        <authorList>
            <person name="Gilroy R."/>
        </authorList>
    </citation>
    <scope>NUCLEOTIDE SEQUENCE</scope>
    <source>
        <strain evidence="2">4920</strain>
    </source>
</reference>
<dbReference type="EMBL" id="DVOF01000181">
    <property type="protein sequence ID" value="HIV03154.1"/>
    <property type="molecule type" value="Genomic_DNA"/>
</dbReference>
<dbReference type="AlphaFoldDB" id="A0A9D1NIB0"/>
<reference evidence="2" key="2">
    <citation type="journal article" date="2021" name="PeerJ">
        <title>Extensive microbial diversity within the chicken gut microbiome revealed by metagenomics and culture.</title>
        <authorList>
            <person name="Gilroy R."/>
            <person name="Ravi A."/>
            <person name="Getino M."/>
            <person name="Pursley I."/>
            <person name="Horton D.L."/>
            <person name="Alikhan N.F."/>
            <person name="Baker D."/>
            <person name="Gharbi K."/>
            <person name="Hall N."/>
            <person name="Watson M."/>
            <person name="Adriaenssens E.M."/>
            <person name="Foster-Nyarko E."/>
            <person name="Jarju S."/>
            <person name="Secka A."/>
            <person name="Antonio M."/>
            <person name="Oren A."/>
            <person name="Chaudhuri R.R."/>
            <person name="La Ragione R."/>
            <person name="Hildebrand F."/>
            <person name="Pallen M.J."/>
        </authorList>
    </citation>
    <scope>NUCLEOTIDE SEQUENCE</scope>
    <source>
        <strain evidence="2">4920</strain>
    </source>
</reference>
<feature type="chain" id="PRO_5039007072" evidence="1">
    <location>
        <begin position="23"/>
        <end position="233"/>
    </location>
</feature>
<gene>
    <name evidence="2" type="ORF">IAC74_06225</name>
</gene>
<evidence type="ECO:0000313" key="3">
    <source>
        <dbReference type="Proteomes" id="UP000886743"/>
    </source>
</evidence>
<organism evidence="2 3">
    <name type="scientific">Candidatus Aphodoplasma excrementigallinarum</name>
    <dbReference type="NCBI Taxonomy" id="2840673"/>
    <lineage>
        <taxon>Bacteria</taxon>
        <taxon>Bacillati</taxon>
        <taxon>Bacillota</taxon>
        <taxon>Clostridia</taxon>
        <taxon>Eubacteriales</taxon>
        <taxon>Candidatus Aphodoplasma</taxon>
    </lineage>
</organism>
<dbReference type="Proteomes" id="UP000886743">
    <property type="component" value="Unassembled WGS sequence"/>
</dbReference>
<accession>A0A9D1NIB0</accession>
<keyword evidence="1" id="KW-0732">Signal</keyword>